<name>A0A0K1QET8_9BACT</name>
<dbReference type="PROSITE" id="PS50995">
    <property type="entry name" value="HTH_MARR_2"/>
    <property type="match status" value="1"/>
</dbReference>
<keyword evidence="1" id="KW-0805">Transcription regulation</keyword>
<dbReference type="SUPFAM" id="SSF46785">
    <property type="entry name" value="Winged helix' DNA-binding domain"/>
    <property type="match status" value="1"/>
</dbReference>
<dbReference type="GO" id="GO:0003677">
    <property type="term" value="F:DNA binding"/>
    <property type="evidence" value="ECO:0007669"/>
    <property type="project" value="UniProtKB-KW"/>
</dbReference>
<evidence type="ECO:0000313" key="5">
    <source>
        <dbReference type="EMBL" id="AKV03950.1"/>
    </source>
</evidence>
<keyword evidence="6" id="KW-1185">Reference proteome</keyword>
<evidence type="ECO:0000256" key="3">
    <source>
        <dbReference type="ARBA" id="ARBA00023163"/>
    </source>
</evidence>
<proteinExistence type="predicted"/>
<evidence type="ECO:0000256" key="1">
    <source>
        <dbReference type="ARBA" id="ARBA00023015"/>
    </source>
</evidence>
<dbReference type="GO" id="GO:0003700">
    <property type="term" value="F:DNA-binding transcription factor activity"/>
    <property type="evidence" value="ECO:0007669"/>
    <property type="project" value="InterPro"/>
</dbReference>
<dbReference type="AlphaFoldDB" id="A0A0K1QET8"/>
<dbReference type="InterPro" id="IPR000835">
    <property type="entry name" value="HTH_MarR-typ"/>
</dbReference>
<evidence type="ECO:0000259" key="4">
    <source>
        <dbReference type="PROSITE" id="PS50995"/>
    </source>
</evidence>
<dbReference type="InterPro" id="IPR039422">
    <property type="entry name" value="MarR/SlyA-like"/>
</dbReference>
<dbReference type="InterPro" id="IPR036388">
    <property type="entry name" value="WH-like_DNA-bd_sf"/>
</dbReference>
<dbReference type="OrthoDB" id="8906692at2"/>
<dbReference type="PANTHER" id="PTHR33164">
    <property type="entry name" value="TRANSCRIPTIONAL REGULATOR, MARR FAMILY"/>
    <property type="match status" value="1"/>
</dbReference>
<reference evidence="5 6" key="1">
    <citation type="submission" date="2015-08" db="EMBL/GenBank/DDBJ databases">
        <authorList>
            <person name="Babu N.S."/>
            <person name="Beckwith C.J."/>
            <person name="Beseler K.G."/>
            <person name="Brison A."/>
            <person name="Carone J.V."/>
            <person name="Caskin T.P."/>
            <person name="Diamond M."/>
            <person name="Durham M.E."/>
            <person name="Foxe J.M."/>
            <person name="Go M."/>
            <person name="Henderson B.A."/>
            <person name="Jones I.B."/>
            <person name="McGettigan J.A."/>
            <person name="Micheletti S.J."/>
            <person name="Nasrallah M.E."/>
            <person name="Ortiz D."/>
            <person name="Piller C.R."/>
            <person name="Privatt S.R."/>
            <person name="Schneider S.L."/>
            <person name="Sharp S."/>
            <person name="Smith T.C."/>
            <person name="Stanton J.D."/>
            <person name="Ullery H.E."/>
            <person name="Wilson R.J."/>
            <person name="Serrano M.G."/>
            <person name="Buck G."/>
            <person name="Lee V."/>
            <person name="Wang Y."/>
            <person name="Carvalho R."/>
            <person name="Voegtly L."/>
            <person name="Shi R."/>
            <person name="Duckworth R."/>
            <person name="Johnson A."/>
            <person name="Loviza R."/>
            <person name="Walstead R."/>
            <person name="Shah Z."/>
            <person name="Kiflezghi M."/>
            <person name="Wade K."/>
            <person name="Ball S.L."/>
            <person name="Bradley K.W."/>
            <person name="Asai D.J."/>
            <person name="Bowman C.A."/>
            <person name="Russell D.A."/>
            <person name="Pope W.H."/>
            <person name="Jacobs-Sera D."/>
            <person name="Hendrix R.W."/>
            <person name="Hatfull G.F."/>
        </authorList>
    </citation>
    <scope>NUCLEOTIDE SEQUENCE [LARGE SCALE GENOMIC DNA]</scope>
    <source>
        <strain evidence="5 6">DSM 27648</strain>
    </source>
</reference>
<dbReference type="InterPro" id="IPR036390">
    <property type="entry name" value="WH_DNA-bd_sf"/>
</dbReference>
<dbReference type="STRING" id="1391654.AKJ09_10613"/>
<keyword evidence="2" id="KW-0238">DNA-binding</keyword>
<dbReference type="EMBL" id="CP012333">
    <property type="protein sequence ID" value="AKV03950.1"/>
    <property type="molecule type" value="Genomic_DNA"/>
</dbReference>
<dbReference type="PANTHER" id="PTHR33164:SF64">
    <property type="entry name" value="TRANSCRIPTIONAL REGULATOR SLYA"/>
    <property type="match status" value="1"/>
</dbReference>
<dbReference type="PRINTS" id="PR00598">
    <property type="entry name" value="HTHMARR"/>
</dbReference>
<dbReference type="KEGG" id="llu:AKJ09_10613"/>
<dbReference type="Pfam" id="PF01047">
    <property type="entry name" value="MarR"/>
    <property type="match status" value="1"/>
</dbReference>
<evidence type="ECO:0000256" key="2">
    <source>
        <dbReference type="ARBA" id="ARBA00023125"/>
    </source>
</evidence>
<organism evidence="5 6">
    <name type="scientific">Labilithrix luteola</name>
    <dbReference type="NCBI Taxonomy" id="1391654"/>
    <lineage>
        <taxon>Bacteria</taxon>
        <taxon>Pseudomonadati</taxon>
        <taxon>Myxococcota</taxon>
        <taxon>Polyangia</taxon>
        <taxon>Polyangiales</taxon>
        <taxon>Labilitrichaceae</taxon>
        <taxon>Labilithrix</taxon>
    </lineage>
</organism>
<dbReference type="RefSeq" id="WP_146654635.1">
    <property type="nucleotide sequence ID" value="NZ_CP012333.1"/>
</dbReference>
<gene>
    <name evidence="5" type="ORF">AKJ09_10613</name>
</gene>
<dbReference type="Gene3D" id="1.10.10.10">
    <property type="entry name" value="Winged helix-like DNA-binding domain superfamily/Winged helix DNA-binding domain"/>
    <property type="match status" value="1"/>
</dbReference>
<feature type="domain" description="HTH marR-type" evidence="4">
    <location>
        <begin position="13"/>
        <end position="151"/>
    </location>
</feature>
<protein>
    <submittedName>
        <fullName evidence="5">Transcriptional regulator, MarR family</fullName>
    </submittedName>
</protein>
<keyword evidence="3" id="KW-0804">Transcription</keyword>
<dbReference type="GO" id="GO:0006950">
    <property type="term" value="P:response to stress"/>
    <property type="evidence" value="ECO:0007669"/>
    <property type="project" value="TreeGrafter"/>
</dbReference>
<evidence type="ECO:0000313" key="6">
    <source>
        <dbReference type="Proteomes" id="UP000064967"/>
    </source>
</evidence>
<sequence length="152" mass="17667">MRDQFTSDGIILDNALAFWVHRVYQAQRNEMYRAFREKGVELTPEQWAVLVRLWESDGRAQNDLGASTFRDKATMSRMVDALERAGLVERRPSEDDARSRLVWLTRRGRELRSVLVPVARKLVTHMLEGIDEKDLVVTRRTLQHIFANLEGS</sequence>
<dbReference type="Proteomes" id="UP000064967">
    <property type="component" value="Chromosome"/>
</dbReference>
<accession>A0A0K1QET8</accession>
<dbReference type="SMART" id="SM00347">
    <property type="entry name" value="HTH_MARR"/>
    <property type="match status" value="1"/>
</dbReference>